<dbReference type="PANTHER" id="PTHR47691">
    <property type="entry name" value="REGULATOR-RELATED"/>
    <property type="match status" value="1"/>
</dbReference>
<dbReference type="AlphaFoldDB" id="A0A4P6F8E6"/>
<accession>A0A4P6F8E6</accession>
<protein>
    <recommendedName>
        <fullName evidence="3">Tetratricopeptide repeat protein</fullName>
    </recommendedName>
</protein>
<keyword evidence="2" id="KW-1185">Reference proteome</keyword>
<dbReference type="RefSeq" id="WP_129187823.1">
    <property type="nucleotide sequence ID" value="NZ_CP035491.1"/>
</dbReference>
<dbReference type="EMBL" id="CP035491">
    <property type="protein sequence ID" value="QAY72014.1"/>
    <property type="molecule type" value="Genomic_DNA"/>
</dbReference>
<dbReference type="Proteomes" id="UP000291259">
    <property type="component" value="Chromosome"/>
</dbReference>
<evidence type="ECO:0000313" key="2">
    <source>
        <dbReference type="Proteomes" id="UP000291259"/>
    </source>
</evidence>
<dbReference type="PANTHER" id="PTHR47691:SF3">
    <property type="entry name" value="HTH-TYPE TRANSCRIPTIONAL REGULATOR RV0890C-RELATED"/>
    <property type="match status" value="1"/>
</dbReference>
<dbReference type="OrthoDB" id="9812579at2"/>
<reference evidence="1 2" key="1">
    <citation type="submission" date="2019-01" db="EMBL/GenBank/DDBJ databases">
        <title>Genome sequencing of strain FW100M-8.</title>
        <authorList>
            <person name="Heo J."/>
            <person name="Kim S.-J."/>
            <person name="Kim J.-S."/>
            <person name="Hong S.-B."/>
            <person name="Kwon S.-W."/>
        </authorList>
    </citation>
    <scope>NUCLEOTIDE SEQUENCE [LARGE SCALE GENOMIC DNA]</scope>
    <source>
        <strain evidence="1 2">FW100M-8</strain>
    </source>
</reference>
<sequence length="409" mass="44511">MSTDEQDVLRRLAALPRTFDMDLACAVTRPGAEGIVLRLLDRSLIVPVAGTEPSRFRLLAVVRDVVRARTDEDVVRDVLERHATFIDGIVVPFAGRARLDDSLQAMHASEILCPEVNAAVRWATATRHPLVLSLATSLGIGVEQYGSDVDSVRSLAAVAREPDIIDDATPQQLLALGTALTFLDMDAVAALADRALAIAVDDPSRLAALHLAGMAEAYRDHEEAALERLADAEVLAERLGDRWQLGAVRQMRGVALRRSHPERAMADFAAAMHDYGRAGDAMHVNNARYMMALTAAEAGLDLDRAIELAAECVDYARAAHNEHELAHAAMVQQLLGRDDAALTLDELGHEFTRFGDMRCGIRTLLLRADRDAPDDAARRALLRDALDLARAARDEAREAQILARLAVPV</sequence>
<organism evidence="1 2">
    <name type="scientific">Agromyces protaetiae</name>
    <dbReference type="NCBI Taxonomy" id="2509455"/>
    <lineage>
        <taxon>Bacteria</taxon>
        <taxon>Bacillati</taxon>
        <taxon>Actinomycetota</taxon>
        <taxon>Actinomycetes</taxon>
        <taxon>Micrococcales</taxon>
        <taxon>Microbacteriaceae</taxon>
        <taxon>Agromyces</taxon>
    </lineage>
</organism>
<gene>
    <name evidence="1" type="ORF">ET445_00385</name>
</gene>
<dbReference type="KEGG" id="agf:ET445_00385"/>
<evidence type="ECO:0000313" key="1">
    <source>
        <dbReference type="EMBL" id="QAY72014.1"/>
    </source>
</evidence>
<name>A0A4P6F8E6_9MICO</name>
<evidence type="ECO:0008006" key="3">
    <source>
        <dbReference type="Google" id="ProtNLM"/>
    </source>
</evidence>
<proteinExistence type="predicted"/>